<protein>
    <recommendedName>
        <fullName evidence="7">Cilia- and flagella-associated protein 157</fullName>
    </recommendedName>
</protein>
<dbReference type="EMBL" id="CAJNNW010009127">
    <property type="protein sequence ID" value="CAE8650709.1"/>
    <property type="molecule type" value="Genomic_DNA"/>
</dbReference>
<feature type="coiled-coil region" evidence="1">
    <location>
        <begin position="119"/>
        <end position="202"/>
    </location>
</feature>
<dbReference type="OMA" id="RNSHKSF"/>
<sequence length="435" mass="47818">MAEEDPPANGGGPGEPPPVGPGDGKDDQDSASRTFFTSIDAEAPKTKGKGVKDKHRFKTLETTDAGPRITDHHTDLTTLANSLDQRMEALLKEHEKDFFLAYKTHMYTVQKEIKMLRMKADQEEAKTREDTKIKALEGELDWFMTEALRLDELCKGYKKEVDKWKAKAEALDEDRRFLEDQIKGAKRQNKILRAAAERARSSAYSALVATRARAEEDEDVASPDPHTLVSAQPRGEVGVRPRSGGGPAVGTGAKRVMEVRSQTPDNLTLSVALPGARTKSPAGLAGHGTSTSFGISGGGPGGLGGGGRNVLGSQAEQRYVEAIATLKENIIREQHTVRMLQAARATSYSNKSELEEFFLKCIDEARKELMRKRHLTLNREKSERERVLEAMLNNEDVLVCLYEKLFPHRTGIARSLGGGGNGTFEDEDQDLGRGF</sequence>
<dbReference type="Proteomes" id="UP000626109">
    <property type="component" value="Unassembled WGS sequence"/>
</dbReference>
<dbReference type="PANTHER" id="PTHR40515:SF1">
    <property type="entry name" value="CILIA- AND FLAGELLA-ASSOCIATED PROTEIN 157"/>
    <property type="match status" value="1"/>
</dbReference>
<evidence type="ECO:0000313" key="3">
    <source>
        <dbReference type="EMBL" id="CAE8614324.1"/>
    </source>
</evidence>
<keyword evidence="6" id="KW-1185">Reference proteome</keyword>
<keyword evidence="1" id="KW-0175">Coiled coil</keyword>
<organism evidence="4 5">
    <name type="scientific">Polarella glacialis</name>
    <name type="common">Dinoflagellate</name>
    <dbReference type="NCBI Taxonomy" id="89957"/>
    <lineage>
        <taxon>Eukaryota</taxon>
        <taxon>Sar</taxon>
        <taxon>Alveolata</taxon>
        <taxon>Dinophyceae</taxon>
        <taxon>Suessiales</taxon>
        <taxon>Suessiaceae</taxon>
        <taxon>Polarella</taxon>
    </lineage>
</organism>
<evidence type="ECO:0000256" key="1">
    <source>
        <dbReference type="SAM" id="Coils"/>
    </source>
</evidence>
<feature type="region of interest" description="Disordered" evidence="2">
    <location>
        <begin position="416"/>
        <end position="435"/>
    </location>
</feature>
<evidence type="ECO:0000313" key="6">
    <source>
        <dbReference type="Proteomes" id="UP000654075"/>
    </source>
</evidence>
<dbReference type="OrthoDB" id="433211at2759"/>
<reference evidence="4" key="1">
    <citation type="submission" date="2021-02" db="EMBL/GenBank/DDBJ databases">
        <authorList>
            <person name="Dougan E. K."/>
            <person name="Rhodes N."/>
            <person name="Thang M."/>
            <person name="Chan C."/>
        </authorList>
    </citation>
    <scope>NUCLEOTIDE SEQUENCE</scope>
</reference>
<evidence type="ECO:0000256" key="2">
    <source>
        <dbReference type="SAM" id="MobiDB-lite"/>
    </source>
</evidence>
<evidence type="ECO:0008006" key="7">
    <source>
        <dbReference type="Google" id="ProtNLM"/>
    </source>
</evidence>
<dbReference type="AlphaFoldDB" id="A0A813IHY2"/>
<dbReference type="EMBL" id="CAJNNV010025406">
    <property type="protein sequence ID" value="CAE8614324.1"/>
    <property type="molecule type" value="Genomic_DNA"/>
</dbReference>
<dbReference type="Proteomes" id="UP000654075">
    <property type="component" value="Unassembled WGS sequence"/>
</dbReference>
<evidence type="ECO:0000313" key="5">
    <source>
        <dbReference type="Proteomes" id="UP000626109"/>
    </source>
</evidence>
<evidence type="ECO:0000313" key="4">
    <source>
        <dbReference type="EMBL" id="CAE8650709.1"/>
    </source>
</evidence>
<gene>
    <name evidence="3" type="ORF">PGLA1383_LOCUS32049</name>
    <name evidence="4" type="ORF">PGLA2088_LOCUS8501</name>
</gene>
<feature type="region of interest" description="Disordered" evidence="2">
    <location>
        <begin position="1"/>
        <end position="54"/>
    </location>
</feature>
<comment type="caution">
    <text evidence="4">The sequence shown here is derived from an EMBL/GenBank/DDBJ whole genome shotgun (WGS) entry which is preliminary data.</text>
</comment>
<dbReference type="PANTHER" id="PTHR40515">
    <property type="entry name" value="CILIA- AND FLAGELLA-ASSOCIATED PROTEIN 157"/>
    <property type="match status" value="1"/>
</dbReference>
<feature type="region of interest" description="Disordered" evidence="2">
    <location>
        <begin position="215"/>
        <end position="251"/>
    </location>
</feature>
<name>A0A813IHY2_POLGL</name>
<proteinExistence type="predicted"/>
<accession>A0A813IHY2</accession>